<evidence type="ECO:0000259" key="2">
    <source>
        <dbReference type="Pfam" id="PF13229"/>
    </source>
</evidence>
<reference evidence="3" key="3">
    <citation type="submission" date="2020-09" db="EMBL/GenBank/DDBJ databases">
        <authorList>
            <person name="Sun Q."/>
            <person name="Ohkuma M."/>
        </authorList>
    </citation>
    <scope>NUCLEOTIDE SEQUENCE</scope>
    <source>
        <strain evidence="3">JCM 4834</strain>
    </source>
</reference>
<dbReference type="KEGG" id="ssub:CP968_02035"/>
<evidence type="ECO:0000256" key="1">
    <source>
        <dbReference type="ARBA" id="ARBA00022737"/>
    </source>
</evidence>
<dbReference type="InterPro" id="IPR051550">
    <property type="entry name" value="SCF-Subunits/Alg-Epimerases"/>
</dbReference>
<name>A0A5P2UDE2_9ACTN</name>
<dbReference type="InterPro" id="IPR039448">
    <property type="entry name" value="Beta_helix"/>
</dbReference>
<dbReference type="GO" id="GO:0006511">
    <property type="term" value="P:ubiquitin-dependent protein catabolic process"/>
    <property type="evidence" value="ECO:0007669"/>
    <property type="project" value="TreeGrafter"/>
</dbReference>
<dbReference type="InterPro" id="IPR012334">
    <property type="entry name" value="Pectin_lyas_fold"/>
</dbReference>
<dbReference type="PANTHER" id="PTHR22990">
    <property type="entry name" value="F-BOX ONLY PROTEIN"/>
    <property type="match status" value="1"/>
</dbReference>
<sequence length="570" mass="58335">MSARYLVSPRGGRRGHRDISSALAAAAAQRRPALIEIEPGHYEEALAVRGEVRLVATAGPGSVLVSAVRGTVLDACGSVSVHGLMLTGRDPGADVVACTGGTLALDHAEVRGHHAVSVHARPHTTVTLRDSTVLYGRTLFTGSRGLVERCRFTDAADNALAVIEGADVAIRDSRIDGSRIHGVRVSDARAQVTGCELTGIGQAALAADTRARLTVSGCTVTAVHAEGILFTEQAKGSVDGTRVTDAQHGVAVASGADLLVRGCVFADCRDSGINVHTAGRGRFEDCEVLGSGTLGVFSTTGGVIEADGVRIARGNVGIAVTDGGRGRFGRIAIEDLTGTALRVFGDARAVFTDVRVDRCKAGLEGWGGAGTAAEVTGSTFRDLGTMAVAVAGQARVALTGVTAERAVLAFGVGEEAWLSLRDCTARELGAGGAIAFGQGQLVARDLTVAGARSYGLAGRDRAYVDVARGTFTDCAAAGASFEGTCAGRMVDCAVEGDEGLAVLDNGHVDLTGLRTTLRVVAQPAEPAGPAPTVVNHFNGPVFNAAVHGAQLAWNNTHAVQQQTNEEGPGP</sequence>
<accession>A0A5P2UDE2</accession>
<proteinExistence type="predicted"/>
<keyword evidence="5" id="KW-1185">Reference proteome</keyword>
<dbReference type="SMART" id="SM00710">
    <property type="entry name" value="PbH1"/>
    <property type="match status" value="7"/>
</dbReference>
<feature type="domain" description="Right handed beta helix" evidence="2">
    <location>
        <begin position="209"/>
        <end position="297"/>
    </location>
</feature>
<dbReference type="EMBL" id="BMVX01000001">
    <property type="protein sequence ID" value="GGZ45751.1"/>
    <property type="molecule type" value="Genomic_DNA"/>
</dbReference>
<dbReference type="Proteomes" id="UP000326831">
    <property type="component" value="Chromosome"/>
</dbReference>
<feature type="domain" description="Right handed beta helix" evidence="2">
    <location>
        <begin position="369"/>
        <end position="508"/>
    </location>
</feature>
<dbReference type="AlphaFoldDB" id="A0A5P2UDE2"/>
<dbReference type="RefSeq" id="WP_150516329.1">
    <property type="nucleotide sequence ID" value="NZ_BMVX01000001.1"/>
</dbReference>
<organism evidence="4 5">
    <name type="scientific">Streptomyces subrutilus</name>
    <dbReference type="NCBI Taxonomy" id="36818"/>
    <lineage>
        <taxon>Bacteria</taxon>
        <taxon>Bacillati</taxon>
        <taxon>Actinomycetota</taxon>
        <taxon>Actinomycetes</taxon>
        <taxon>Kitasatosporales</taxon>
        <taxon>Streptomycetaceae</taxon>
        <taxon>Streptomyces</taxon>
    </lineage>
</organism>
<evidence type="ECO:0000313" key="3">
    <source>
        <dbReference type="EMBL" id="GGZ45751.1"/>
    </source>
</evidence>
<gene>
    <name evidence="4" type="ORF">CP968_02035</name>
    <name evidence="3" type="ORF">GCM10010371_00920</name>
</gene>
<reference evidence="4 5" key="2">
    <citation type="submission" date="2017-09" db="EMBL/GenBank/DDBJ databases">
        <authorList>
            <person name="Lee N."/>
            <person name="Cho B.-K."/>
        </authorList>
    </citation>
    <scope>NUCLEOTIDE SEQUENCE [LARGE SCALE GENOMIC DNA]</scope>
    <source>
        <strain evidence="4 5">ATCC 27467</strain>
    </source>
</reference>
<dbReference type="OrthoDB" id="3756333at2"/>
<dbReference type="EMBL" id="CP023701">
    <property type="protein sequence ID" value="QEU77232.1"/>
    <property type="molecule type" value="Genomic_DNA"/>
</dbReference>
<reference evidence="3" key="1">
    <citation type="journal article" date="2014" name="Int. J. Syst. Evol. Microbiol.">
        <title>Complete genome sequence of Corynebacterium casei LMG S-19264T (=DSM 44701T), isolated from a smear-ripened cheese.</title>
        <authorList>
            <consortium name="US DOE Joint Genome Institute (JGI-PGF)"/>
            <person name="Walter F."/>
            <person name="Albersmeier A."/>
            <person name="Kalinowski J."/>
            <person name="Ruckert C."/>
        </authorList>
    </citation>
    <scope>NUCLEOTIDE SEQUENCE</scope>
    <source>
        <strain evidence="3">JCM 4834</strain>
    </source>
</reference>
<evidence type="ECO:0000313" key="4">
    <source>
        <dbReference type="EMBL" id="QEU77232.1"/>
    </source>
</evidence>
<protein>
    <submittedName>
        <fullName evidence="4">Right-handed parallel beta-helix repeat-containing protein</fullName>
    </submittedName>
</protein>
<dbReference type="Proteomes" id="UP000634660">
    <property type="component" value="Unassembled WGS sequence"/>
</dbReference>
<keyword evidence="1" id="KW-0677">Repeat</keyword>
<dbReference type="Pfam" id="PF13229">
    <property type="entry name" value="Beta_helix"/>
    <property type="match status" value="2"/>
</dbReference>
<dbReference type="Gene3D" id="2.160.20.10">
    <property type="entry name" value="Single-stranded right-handed beta-helix, Pectin lyase-like"/>
    <property type="match status" value="1"/>
</dbReference>
<dbReference type="InterPro" id="IPR011050">
    <property type="entry name" value="Pectin_lyase_fold/virulence"/>
</dbReference>
<evidence type="ECO:0000313" key="5">
    <source>
        <dbReference type="Proteomes" id="UP000326831"/>
    </source>
</evidence>
<dbReference type="PANTHER" id="PTHR22990:SF15">
    <property type="entry name" value="F-BOX ONLY PROTEIN 10"/>
    <property type="match status" value="1"/>
</dbReference>
<dbReference type="SUPFAM" id="SSF51126">
    <property type="entry name" value="Pectin lyase-like"/>
    <property type="match status" value="2"/>
</dbReference>
<dbReference type="InterPro" id="IPR006626">
    <property type="entry name" value="PbH1"/>
</dbReference>